<protein>
    <submittedName>
        <fullName evidence="2">Uncharacterized protein</fullName>
    </submittedName>
</protein>
<reference evidence="2 3" key="2">
    <citation type="journal article" date="2023" name="ChemBioChem">
        <title>Acyltransferase Domain Exchange between Two Independent Type I Polyketide Synthases in the Same Producer Strain of Macrolide Antibiotics.</title>
        <authorList>
            <person name="Kudo F."/>
            <person name="Kishikawa K."/>
            <person name="Tsuboi K."/>
            <person name="Kido T."/>
            <person name="Usui T."/>
            <person name="Hashimoto J."/>
            <person name="Shin-Ya K."/>
            <person name="Miyanaga A."/>
            <person name="Eguchi T."/>
        </authorList>
    </citation>
    <scope>NUCLEOTIDE SEQUENCE [LARGE SCALE GENOMIC DNA]</scope>
    <source>
        <strain evidence="2 3">A-8890</strain>
    </source>
</reference>
<evidence type="ECO:0000313" key="3">
    <source>
        <dbReference type="Proteomes" id="UP001321542"/>
    </source>
</evidence>
<accession>A0ABN5W0Z8</accession>
<feature type="compositionally biased region" description="Polar residues" evidence="1">
    <location>
        <begin position="46"/>
        <end position="64"/>
    </location>
</feature>
<evidence type="ECO:0000313" key="2">
    <source>
        <dbReference type="EMBL" id="BBC39150.1"/>
    </source>
</evidence>
<keyword evidence="3" id="KW-1185">Reference proteome</keyword>
<proteinExistence type="predicted"/>
<sequence>MSVPVGEPAGHDEQRGEDDRVGVEYPGQRGERGTVEGAAEGGTATFTMNRSRFTTKTPTETIQTVARPKASEFESPTITSGNVAWRV</sequence>
<evidence type="ECO:0000256" key="1">
    <source>
        <dbReference type="SAM" id="MobiDB-lite"/>
    </source>
</evidence>
<reference evidence="2 3" key="1">
    <citation type="journal article" date="2010" name="ChemBioChem">
        <title>Cloning and characterization of the biosynthetic gene cluster of 16-membered macrolide antibiotic FD-891: involvement of a dual functional cytochrome P450 monooxygenase catalyzing epoxidation and hydroxylation.</title>
        <authorList>
            <person name="Kudo F."/>
            <person name="Motegi A."/>
            <person name="Mizoue K."/>
            <person name="Eguchi T."/>
        </authorList>
    </citation>
    <scope>NUCLEOTIDE SEQUENCE [LARGE SCALE GENOMIC DNA]</scope>
    <source>
        <strain evidence="2 3">A-8890</strain>
    </source>
</reference>
<feature type="compositionally biased region" description="Basic and acidic residues" evidence="1">
    <location>
        <begin position="9"/>
        <end position="22"/>
    </location>
</feature>
<feature type="region of interest" description="Disordered" evidence="1">
    <location>
        <begin position="1"/>
        <end position="87"/>
    </location>
</feature>
<name>A0ABN5W0Z8_9ACTN</name>
<organism evidence="2 3">
    <name type="scientific">Streptomyces graminofaciens</name>
    <dbReference type="NCBI Taxonomy" id="68212"/>
    <lineage>
        <taxon>Bacteria</taxon>
        <taxon>Bacillati</taxon>
        <taxon>Actinomycetota</taxon>
        <taxon>Actinomycetes</taxon>
        <taxon>Kitasatosporales</taxon>
        <taxon>Streptomycetaceae</taxon>
        <taxon>Streptomyces</taxon>
    </lineage>
</organism>
<feature type="compositionally biased region" description="Low complexity" evidence="1">
    <location>
        <begin position="35"/>
        <end position="45"/>
    </location>
</feature>
<dbReference type="EMBL" id="AP018448">
    <property type="protein sequence ID" value="BBC39150.1"/>
    <property type="molecule type" value="Genomic_DNA"/>
</dbReference>
<feature type="compositionally biased region" description="Polar residues" evidence="1">
    <location>
        <begin position="74"/>
        <end position="87"/>
    </location>
</feature>
<dbReference type="Proteomes" id="UP001321542">
    <property type="component" value="Chromosome"/>
</dbReference>
<gene>
    <name evidence="2" type="ORF">SGFS_104440</name>
</gene>